<name>A0A7C3E4R8_9SPIR</name>
<comment type="caution">
    <text evidence="1">The sequence shown here is derived from an EMBL/GenBank/DDBJ whole genome shotgun (WGS) entry which is preliminary data.</text>
</comment>
<reference evidence="1" key="1">
    <citation type="journal article" date="2020" name="mSystems">
        <title>Genome- and Community-Level Interaction Insights into Carbon Utilization and Element Cycling Functions of Hydrothermarchaeota in Hydrothermal Sediment.</title>
        <authorList>
            <person name="Zhou Z."/>
            <person name="Liu Y."/>
            <person name="Xu W."/>
            <person name="Pan J."/>
            <person name="Luo Z.H."/>
            <person name="Li M."/>
        </authorList>
    </citation>
    <scope>NUCLEOTIDE SEQUENCE [LARGE SCALE GENOMIC DNA]</scope>
    <source>
        <strain evidence="1">SpSt-503</strain>
    </source>
</reference>
<dbReference type="EMBL" id="DSVL01000193">
    <property type="protein sequence ID" value="HFH29077.1"/>
    <property type="molecule type" value="Genomic_DNA"/>
</dbReference>
<proteinExistence type="predicted"/>
<protein>
    <submittedName>
        <fullName evidence="1">Uncharacterized protein</fullName>
    </submittedName>
</protein>
<accession>A0A7C3E4R8</accession>
<gene>
    <name evidence="1" type="ORF">ENS59_06135</name>
</gene>
<evidence type="ECO:0000313" key="1">
    <source>
        <dbReference type="EMBL" id="HFH29077.1"/>
    </source>
</evidence>
<dbReference type="AlphaFoldDB" id="A0A7C3E4R8"/>
<sequence>MISREQFFMLFVITTRLMSQDLNDKTIIEIRPSNAKILNMLNGDPYGCHEIFWTIPEYYQDFSIKGKQRLNIIAISDSNKLVYSQTYQLNKQYYSSTEHYIFNLIYLAESHPDYLEKRYLKYEAVVEIIPENNGQKSITKYPFIIDIGVRVDAINFTKQYKDSPYFTIEDCTGYQDVSMDSQIGYFIKKGTELEIQEDSNLVVDNFEIVKAYHKLKKKNENSVYVESNKVGQLLFNGNMINIYQIKYATKQKTTFYVLDYIIHSSLVIFDKSINTYYYVSLTEFGERGFIVYSLKDIKINEQKKEIEIIFDKTGGILHSSDFGTTENIKYKIVYTSVKSIASRIEDAIWPEKNRIRRLKEID</sequence>
<organism evidence="1">
    <name type="scientific">Gracilinema caldarium</name>
    <dbReference type="NCBI Taxonomy" id="215591"/>
    <lineage>
        <taxon>Bacteria</taxon>
        <taxon>Pseudomonadati</taxon>
        <taxon>Spirochaetota</taxon>
        <taxon>Spirochaetia</taxon>
        <taxon>Spirochaetales</taxon>
        <taxon>Breznakiellaceae</taxon>
        <taxon>Gracilinema</taxon>
    </lineage>
</organism>